<dbReference type="UniPathway" id="UPA00136">
    <property type="reaction ID" value="UER00202"/>
</dbReference>
<dbReference type="GO" id="GO:0030170">
    <property type="term" value="F:pyridoxal phosphate binding"/>
    <property type="evidence" value="ECO:0007669"/>
    <property type="project" value="InterPro"/>
</dbReference>
<dbReference type="InterPro" id="IPR015422">
    <property type="entry name" value="PyrdxlP-dep_Trfase_small"/>
</dbReference>
<dbReference type="SUPFAM" id="SSF53383">
    <property type="entry name" value="PLP-dependent transferases"/>
    <property type="match status" value="1"/>
</dbReference>
<dbReference type="PANTHER" id="PTHR11808:SF15">
    <property type="entry name" value="CYSTATHIONINE GAMMA-LYASE"/>
    <property type="match status" value="1"/>
</dbReference>
<evidence type="ECO:0000256" key="4">
    <source>
        <dbReference type="ARBA" id="ARBA00012085"/>
    </source>
</evidence>
<dbReference type="GO" id="GO:0004123">
    <property type="term" value="F:cystathionine gamma-lyase activity"/>
    <property type="evidence" value="ECO:0007669"/>
    <property type="project" value="TreeGrafter"/>
</dbReference>
<keyword evidence="5 8" id="KW-0663">Pyridoxal phosphate</keyword>
<evidence type="ECO:0000256" key="2">
    <source>
        <dbReference type="ARBA" id="ARBA00005038"/>
    </source>
</evidence>
<dbReference type="PANTHER" id="PTHR11808">
    <property type="entry name" value="TRANS-SULFURATION ENZYME FAMILY MEMBER"/>
    <property type="match status" value="1"/>
</dbReference>
<dbReference type="CDD" id="cd00614">
    <property type="entry name" value="CGS_like"/>
    <property type="match status" value="1"/>
</dbReference>
<dbReference type="FunFam" id="3.40.640.10:FF:000009">
    <property type="entry name" value="Cystathionine gamma-synthase homolog"/>
    <property type="match status" value="1"/>
</dbReference>
<feature type="modified residue" description="N6-(pyridoxal phosphate)lysine" evidence="8">
    <location>
        <position position="208"/>
    </location>
</feature>
<protein>
    <recommendedName>
        <fullName evidence="4">cystathionine gamma-lyase</fullName>
        <ecNumber evidence="4">4.4.1.1</ecNumber>
    </recommendedName>
    <alternativeName>
        <fullName evidence="7">Gamma-cystathionase</fullName>
    </alternativeName>
</protein>
<dbReference type="EMBL" id="OA882083">
    <property type="protein sequence ID" value="CAD7272589.1"/>
    <property type="molecule type" value="Genomic_DNA"/>
</dbReference>
<comment type="pathway">
    <text evidence="2">Amino-acid biosynthesis; L-cysteine biosynthesis; L-cysteine from L-homocysteine and L-serine: step 2/2.</text>
</comment>
<dbReference type="Pfam" id="PF01053">
    <property type="entry name" value="Cys_Met_Meta_PP"/>
    <property type="match status" value="1"/>
</dbReference>
<dbReference type="GO" id="GO:0005737">
    <property type="term" value="C:cytoplasm"/>
    <property type="evidence" value="ECO:0007669"/>
    <property type="project" value="TreeGrafter"/>
</dbReference>
<evidence type="ECO:0000256" key="6">
    <source>
        <dbReference type="ARBA" id="ARBA00023192"/>
    </source>
</evidence>
<gene>
    <name evidence="10" type="ORF">NMOB1V02_LOCUS516</name>
</gene>
<dbReference type="InterPro" id="IPR015424">
    <property type="entry name" value="PyrdxlP-dep_Trfase"/>
</dbReference>
<dbReference type="GO" id="GO:0019343">
    <property type="term" value="P:cysteine biosynthetic process via cystathionine"/>
    <property type="evidence" value="ECO:0007669"/>
    <property type="project" value="TreeGrafter"/>
</dbReference>
<evidence type="ECO:0000256" key="3">
    <source>
        <dbReference type="ARBA" id="ARBA00009077"/>
    </source>
</evidence>
<dbReference type="Gene3D" id="3.40.640.10">
    <property type="entry name" value="Type I PLP-dependent aspartate aminotransferase-like (Major domain)"/>
    <property type="match status" value="1"/>
</dbReference>
<evidence type="ECO:0000256" key="1">
    <source>
        <dbReference type="ARBA" id="ARBA00001933"/>
    </source>
</evidence>
<dbReference type="PROSITE" id="PS00868">
    <property type="entry name" value="CYS_MET_METAB_PP"/>
    <property type="match status" value="1"/>
</dbReference>
<evidence type="ECO:0000256" key="9">
    <source>
        <dbReference type="RuleBase" id="RU362118"/>
    </source>
</evidence>
<dbReference type="GO" id="GO:0019346">
    <property type="term" value="P:transsulfuration"/>
    <property type="evidence" value="ECO:0007669"/>
    <property type="project" value="InterPro"/>
</dbReference>
<dbReference type="FunFam" id="3.90.1150.10:FF:000008">
    <property type="entry name" value="Cystathionine gamma-synthase"/>
    <property type="match status" value="1"/>
</dbReference>
<dbReference type="InterPro" id="IPR015421">
    <property type="entry name" value="PyrdxlP-dep_Trfase_major"/>
</dbReference>
<keyword evidence="6" id="KW-0198">Cysteine biosynthesis</keyword>
<dbReference type="Proteomes" id="UP000678499">
    <property type="component" value="Unassembled WGS sequence"/>
</dbReference>
<evidence type="ECO:0000256" key="5">
    <source>
        <dbReference type="ARBA" id="ARBA00022898"/>
    </source>
</evidence>
<dbReference type="OrthoDB" id="3512640at2759"/>
<dbReference type="InterPro" id="IPR054542">
    <property type="entry name" value="Cys_met_metab_PP"/>
</dbReference>
<dbReference type="AlphaFoldDB" id="A0A7R9G845"/>
<organism evidence="10">
    <name type="scientific">Notodromas monacha</name>
    <dbReference type="NCBI Taxonomy" id="399045"/>
    <lineage>
        <taxon>Eukaryota</taxon>
        <taxon>Metazoa</taxon>
        <taxon>Ecdysozoa</taxon>
        <taxon>Arthropoda</taxon>
        <taxon>Crustacea</taxon>
        <taxon>Oligostraca</taxon>
        <taxon>Ostracoda</taxon>
        <taxon>Podocopa</taxon>
        <taxon>Podocopida</taxon>
        <taxon>Cypridocopina</taxon>
        <taxon>Cypridoidea</taxon>
        <taxon>Cyprididae</taxon>
        <taxon>Notodromas</taxon>
    </lineage>
</organism>
<dbReference type="Gene3D" id="3.90.1150.10">
    <property type="entry name" value="Aspartate Aminotransferase, domain 1"/>
    <property type="match status" value="1"/>
</dbReference>
<name>A0A7R9G845_9CRUS</name>
<evidence type="ECO:0000313" key="11">
    <source>
        <dbReference type="Proteomes" id="UP000678499"/>
    </source>
</evidence>
<evidence type="ECO:0000256" key="8">
    <source>
        <dbReference type="PIRSR" id="PIRSR001434-2"/>
    </source>
</evidence>
<sequence>MAKYTQDASFSTKAIHDGNDPDQWKCRAVVPLISLSTTFKQSAPGVHSGFEYARSGNPTRNCLETCLASLEQAKHALVFSSGLGANTAICHLLESGDHIVAMDDLYGGTNRYFQKVLSPSYGVGVTFVDMSADDKSAFIAALKPSTKMVWIETPTNPTLKLVDIEAIAKIAHEKNPEMIVCVDNTFASPYFQKPLLLGADLVVHSLTKYINGHSDVVMGAAMTNNDQMHEKLRFLQNAIGIVPSPFDCYLVCRSVRTLALRMKEHEKSATIVAEFLSKHPLIEKVLYPGLPSHPQHELAKKQMLGNSGMIGAYLKGGKLEAEKFLQSLKLFTLAESLGGFESLVESPSLMTHLSVPEDMRRELGISDSFIRFSVGLEDVNDLLKDIDEALKKACS</sequence>
<proteinExistence type="inferred from homology"/>
<dbReference type="InterPro" id="IPR000277">
    <property type="entry name" value="Cys/Met-Metab_PyrdxlP-dep_enz"/>
</dbReference>
<evidence type="ECO:0000313" key="10">
    <source>
        <dbReference type="EMBL" id="CAD7272589.1"/>
    </source>
</evidence>
<dbReference type="EC" id="4.4.1.1" evidence="4"/>
<evidence type="ECO:0000256" key="7">
    <source>
        <dbReference type="ARBA" id="ARBA00029853"/>
    </source>
</evidence>
<reference evidence="10" key="1">
    <citation type="submission" date="2020-11" db="EMBL/GenBank/DDBJ databases">
        <authorList>
            <person name="Tran Van P."/>
        </authorList>
    </citation>
    <scope>NUCLEOTIDE SEQUENCE</scope>
</reference>
<dbReference type="PIRSF" id="PIRSF001434">
    <property type="entry name" value="CGS"/>
    <property type="match status" value="1"/>
</dbReference>
<comment type="cofactor">
    <cofactor evidence="1 9">
        <name>pyridoxal 5'-phosphate</name>
        <dbReference type="ChEBI" id="CHEBI:597326"/>
    </cofactor>
</comment>
<keyword evidence="11" id="KW-1185">Reference proteome</keyword>
<accession>A0A7R9G845</accession>
<comment type="similarity">
    <text evidence="3 9">Belongs to the trans-sulfuration enzymes family.</text>
</comment>
<keyword evidence="6" id="KW-0028">Amino-acid biosynthesis</keyword>
<dbReference type="EMBL" id="CAJPEX010000046">
    <property type="protein sequence ID" value="CAG0912741.1"/>
    <property type="molecule type" value="Genomic_DNA"/>
</dbReference>